<organism evidence="4 6">
    <name type="scientific">Sunxiuqinia elliptica</name>
    <dbReference type="NCBI Taxonomy" id="655355"/>
    <lineage>
        <taxon>Bacteria</taxon>
        <taxon>Pseudomonadati</taxon>
        <taxon>Bacteroidota</taxon>
        <taxon>Bacteroidia</taxon>
        <taxon>Marinilabiliales</taxon>
        <taxon>Prolixibacteraceae</taxon>
        <taxon>Sunxiuqinia</taxon>
    </lineage>
</organism>
<dbReference type="InterPro" id="IPR050109">
    <property type="entry name" value="HTH-type_TetR-like_transc_reg"/>
</dbReference>
<dbReference type="OrthoDB" id="881297at2"/>
<dbReference type="InterPro" id="IPR001647">
    <property type="entry name" value="HTH_TetR"/>
</dbReference>
<reference evidence="4 6" key="1">
    <citation type="submission" date="2016-10" db="EMBL/GenBank/DDBJ databases">
        <authorList>
            <person name="de Groot N.N."/>
        </authorList>
    </citation>
    <scope>NUCLEOTIDE SEQUENCE [LARGE SCALE GENOMIC DNA]</scope>
    <source>
        <strain evidence="4 6">CGMCC 1.9156</strain>
    </source>
</reference>
<dbReference type="PANTHER" id="PTHR30328">
    <property type="entry name" value="TRANSCRIPTIONAL REPRESSOR"/>
    <property type="match status" value="1"/>
</dbReference>
<proteinExistence type="predicted"/>
<dbReference type="PANTHER" id="PTHR30328:SF54">
    <property type="entry name" value="HTH-TYPE TRANSCRIPTIONAL REPRESSOR SCO4008"/>
    <property type="match status" value="1"/>
</dbReference>
<dbReference type="RefSeq" id="WP_093918823.1">
    <property type="nucleotide sequence ID" value="NZ_FONW01000002.1"/>
</dbReference>
<dbReference type="SUPFAM" id="SSF46689">
    <property type="entry name" value="Homeodomain-like"/>
    <property type="match status" value="1"/>
</dbReference>
<dbReference type="EMBL" id="FONW01000002">
    <property type="protein sequence ID" value="SFE93608.1"/>
    <property type="molecule type" value="Genomic_DNA"/>
</dbReference>
<gene>
    <name evidence="5" type="ORF">DET52_101140</name>
    <name evidence="4" type="ORF">SAMN05216283_102142</name>
</gene>
<dbReference type="Gene3D" id="1.10.357.10">
    <property type="entry name" value="Tetracycline Repressor, domain 2"/>
    <property type="match status" value="1"/>
</dbReference>
<dbReference type="InterPro" id="IPR009057">
    <property type="entry name" value="Homeodomain-like_sf"/>
</dbReference>
<protein>
    <submittedName>
        <fullName evidence="5">TetR family transcriptional regulator</fullName>
    </submittedName>
    <submittedName>
        <fullName evidence="4">Transcriptional regulator, TetR family</fullName>
    </submittedName>
</protein>
<dbReference type="PRINTS" id="PR00455">
    <property type="entry name" value="HTHTETR"/>
</dbReference>
<evidence type="ECO:0000256" key="2">
    <source>
        <dbReference type="PROSITE-ProRule" id="PRU00335"/>
    </source>
</evidence>
<dbReference type="Proteomes" id="UP000198964">
    <property type="component" value="Unassembled WGS sequence"/>
</dbReference>
<evidence type="ECO:0000313" key="5">
    <source>
        <dbReference type="EMBL" id="TDO04792.1"/>
    </source>
</evidence>
<feature type="domain" description="HTH tetR-type" evidence="3">
    <location>
        <begin position="1"/>
        <end position="61"/>
    </location>
</feature>
<sequence length="205" mass="24019">MVDERTIVEKTYELYRKYGVKSVSVDEIAVALGISKKTLYQHIRSRDELLKLVVEHSLNKFSTELIKLVTPEENLIKKLALLYAFIVKSSRNVNPTFILDLKKVSYKQYLYVQEFRNKRLYDGVKSIYEQGVEEGIFRTNVDIRYVYYNQIYKVSEIAYKIFPDYDEASSGDTLYRLILNDIAGITTVKGHQVFDEIFDELLQLL</sequence>
<dbReference type="Pfam" id="PF00440">
    <property type="entry name" value="TetR_N"/>
    <property type="match status" value="1"/>
</dbReference>
<evidence type="ECO:0000313" key="7">
    <source>
        <dbReference type="Proteomes" id="UP000294848"/>
    </source>
</evidence>
<evidence type="ECO:0000313" key="4">
    <source>
        <dbReference type="EMBL" id="SFE93608.1"/>
    </source>
</evidence>
<evidence type="ECO:0000313" key="6">
    <source>
        <dbReference type="Proteomes" id="UP000198964"/>
    </source>
</evidence>
<dbReference type="GO" id="GO:0003677">
    <property type="term" value="F:DNA binding"/>
    <property type="evidence" value="ECO:0007669"/>
    <property type="project" value="UniProtKB-UniRule"/>
</dbReference>
<evidence type="ECO:0000256" key="1">
    <source>
        <dbReference type="ARBA" id="ARBA00023125"/>
    </source>
</evidence>
<reference evidence="5 7" key="2">
    <citation type="submission" date="2019-03" db="EMBL/GenBank/DDBJ databases">
        <title>Freshwater and sediment microbial communities from various areas in North America, analyzing microbe dynamics in response to fracking.</title>
        <authorList>
            <person name="Lamendella R."/>
        </authorList>
    </citation>
    <scope>NUCLEOTIDE SEQUENCE [LARGE SCALE GENOMIC DNA]</scope>
    <source>
        <strain evidence="5 7">114D</strain>
    </source>
</reference>
<dbReference type="PROSITE" id="PS50977">
    <property type="entry name" value="HTH_TETR_2"/>
    <property type="match status" value="1"/>
</dbReference>
<name>A0A1I2EMD3_9BACT</name>
<dbReference type="STRING" id="655355.SAMN05216283_102142"/>
<dbReference type="Proteomes" id="UP000294848">
    <property type="component" value="Unassembled WGS sequence"/>
</dbReference>
<dbReference type="Gene3D" id="1.10.10.60">
    <property type="entry name" value="Homeodomain-like"/>
    <property type="match status" value="1"/>
</dbReference>
<feature type="DNA-binding region" description="H-T-H motif" evidence="2">
    <location>
        <begin position="24"/>
        <end position="43"/>
    </location>
</feature>
<keyword evidence="1 2" id="KW-0238">DNA-binding</keyword>
<keyword evidence="6" id="KW-1185">Reference proteome</keyword>
<accession>A0A1I2EMD3</accession>
<dbReference type="EMBL" id="SNWI01000001">
    <property type="protein sequence ID" value="TDO04792.1"/>
    <property type="molecule type" value="Genomic_DNA"/>
</dbReference>
<evidence type="ECO:0000259" key="3">
    <source>
        <dbReference type="PROSITE" id="PS50977"/>
    </source>
</evidence>
<dbReference type="AlphaFoldDB" id="A0A1I2EMD3"/>